<dbReference type="AlphaFoldDB" id="A0A6A6UPX3"/>
<evidence type="ECO:0000313" key="3">
    <source>
        <dbReference type="Proteomes" id="UP000799302"/>
    </source>
</evidence>
<dbReference type="EMBL" id="MU004231">
    <property type="protein sequence ID" value="KAF2673776.1"/>
    <property type="molecule type" value="Genomic_DNA"/>
</dbReference>
<proteinExistence type="predicted"/>
<sequence length="106" mass="11061">MGNTVGSYKVMVGATFTKLRRNNCFLGGPDVDNDENGADCIAPAKKGGRKRAAATDGEGAPATKKRASKKKAAKIEAVPEDAENEGSGDGQDQGLAVKMEPEEHEV</sequence>
<keyword evidence="3" id="KW-1185">Reference proteome</keyword>
<dbReference type="Proteomes" id="UP000799302">
    <property type="component" value="Unassembled WGS sequence"/>
</dbReference>
<evidence type="ECO:0000256" key="1">
    <source>
        <dbReference type="SAM" id="MobiDB-lite"/>
    </source>
</evidence>
<gene>
    <name evidence="2" type="ORF">BT63DRAFT_421905</name>
</gene>
<evidence type="ECO:0000313" key="2">
    <source>
        <dbReference type="EMBL" id="KAF2673776.1"/>
    </source>
</evidence>
<feature type="region of interest" description="Disordered" evidence="1">
    <location>
        <begin position="42"/>
        <end position="106"/>
    </location>
</feature>
<accession>A0A6A6UPX3</accession>
<name>A0A6A6UPX3_9PEZI</name>
<protein>
    <submittedName>
        <fullName evidence="2">Uncharacterized protein</fullName>
    </submittedName>
</protein>
<organism evidence="2 3">
    <name type="scientific">Microthyrium microscopicum</name>
    <dbReference type="NCBI Taxonomy" id="703497"/>
    <lineage>
        <taxon>Eukaryota</taxon>
        <taxon>Fungi</taxon>
        <taxon>Dikarya</taxon>
        <taxon>Ascomycota</taxon>
        <taxon>Pezizomycotina</taxon>
        <taxon>Dothideomycetes</taxon>
        <taxon>Dothideomycetes incertae sedis</taxon>
        <taxon>Microthyriales</taxon>
        <taxon>Microthyriaceae</taxon>
        <taxon>Microthyrium</taxon>
    </lineage>
</organism>
<reference evidence="2" key="1">
    <citation type="journal article" date="2020" name="Stud. Mycol.">
        <title>101 Dothideomycetes genomes: a test case for predicting lifestyles and emergence of pathogens.</title>
        <authorList>
            <person name="Haridas S."/>
            <person name="Albert R."/>
            <person name="Binder M."/>
            <person name="Bloem J."/>
            <person name="Labutti K."/>
            <person name="Salamov A."/>
            <person name="Andreopoulos B."/>
            <person name="Baker S."/>
            <person name="Barry K."/>
            <person name="Bills G."/>
            <person name="Bluhm B."/>
            <person name="Cannon C."/>
            <person name="Castanera R."/>
            <person name="Culley D."/>
            <person name="Daum C."/>
            <person name="Ezra D."/>
            <person name="Gonzalez J."/>
            <person name="Henrissat B."/>
            <person name="Kuo A."/>
            <person name="Liang C."/>
            <person name="Lipzen A."/>
            <person name="Lutzoni F."/>
            <person name="Magnuson J."/>
            <person name="Mondo S."/>
            <person name="Nolan M."/>
            <person name="Ohm R."/>
            <person name="Pangilinan J."/>
            <person name="Park H.-J."/>
            <person name="Ramirez L."/>
            <person name="Alfaro M."/>
            <person name="Sun H."/>
            <person name="Tritt A."/>
            <person name="Yoshinaga Y."/>
            <person name="Zwiers L.-H."/>
            <person name="Turgeon B."/>
            <person name="Goodwin S."/>
            <person name="Spatafora J."/>
            <person name="Crous P."/>
            <person name="Grigoriev I."/>
        </authorList>
    </citation>
    <scope>NUCLEOTIDE SEQUENCE</scope>
    <source>
        <strain evidence="2">CBS 115976</strain>
    </source>
</reference>
<feature type="compositionally biased region" description="Basic residues" evidence="1">
    <location>
        <begin position="63"/>
        <end position="72"/>
    </location>
</feature>